<dbReference type="Pfam" id="PF19700">
    <property type="entry name" value="DUF6198"/>
    <property type="match status" value="1"/>
</dbReference>
<dbReference type="Proteomes" id="UP000243589">
    <property type="component" value="Unassembled WGS sequence"/>
</dbReference>
<dbReference type="PATRIC" id="fig|479117.4.peg.3"/>
<dbReference type="InterPro" id="IPR038750">
    <property type="entry name" value="YczE/YyaS-like"/>
</dbReference>
<protein>
    <recommendedName>
        <fullName evidence="4">Integral membrane protein</fullName>
    </recommendedName>
</protein>
<dbReference type="RefSeq" id="WP_244878079.1">
    <property type="nucleotide sequence ID" value="NZ_LQQC01000001.1"/>
</dbReference>
<keyword evidence="3" id="KW-1185">Reference proteome</keyword>
<evidence type="ECO:0000313" key="3">
    <source>
        <dbReference type="Proteomes" id="UP000243589"/>
    </source>
</evidence>
<sequence length="233" mass="24845">MAVSPGGGQGGSGGSGQRGGAADFRLLAQAPLGWRLTALFVGLAFYGLSSGLMVMSNLGPVPWDVLHQGISHHVPLSIGTIIVIMSLIVLLAWIPLKQKPGLGTIANAVLIGVWLDFFVWLIGYPEQLWVRILFMISGIVLNAIATVLYIIPNFGPGPRDGLMTGLTRVTGKPVWMVRSVIEVLVLVTGVLLGGLLWIGTFAYAFLIGPLTNFFLRVAQRIFGPSDPLVSDET</sequence>
<keyword evidence="1" id="KW-0472">Membrane</keyword>
<keyword evidence="1" id="KW-0812">Transmembrane</keyword>
<evidence type="ECO:0000256" key="1">
    <source>
        <dbReference type="SAM" id="Phobius"/>
    </source>
</evidence>
<dbReference type="EMBL" id="LQQC01000001">
    <property type="protein sequence ID" value="KXZ59788.1"/>
    <property type="molecule type" value="Genomic_DNA"/>
</dbReference>
<feature type="transmembrane region" description="Helical" evidence="1">
    <location>
        <begin position="101"/>
        <end position="122"/>
    </location>
</feature>
<comment type="caution">
    <text evidence="2">The sequence shown here is derived from an EMBL/GenBank/DDBJ whole genome shotgun (WGS) entry which is preliminary data.</text>
</comment>
<organism evidence="2 3">
    <name type="scientific">Brevibacterium ravenspurgense</name>
    <dbReference type="NCBI Taxonomy" id="479117"/>
    <lineage>
        <taxon>Bacteria</taxon>
        <taxon>Bacillati</taxon>
        <taxon>Actinomycetota</taxon>
        <taxon>Actinomycetes</taxon>
        <taxon>Micrococcales</taxon>
        <taxon>Brevibacteriaceae</taxon>
        <taxon>Brevibacterium</taxon>
    </lineage>
</organism>
<proteinExistence type="predicted"/>
<keyword evidence="1" id="KW-1133">Transmembrane helix</keyword>
<feature type="transmembrane region" description="Helical" evidence="1">
    <location>
        <begin position="32"/>
        <end position="54"/>
    </location>
</feature>
<accession>A0A150HDB3</accession>
<name>A0A150HDB3_9MICO</name>
<dbReference type="PANTHER" id="PTHR40078:SF1">
    <property type="entry name" value="INTEGRAL MEMBRANE PROTEIN"/>
    <property type="match status" value="1"/>
</dbReference>
<gene>
    <name evidence="2" type="ORF">Bravens_00002</name>
</gene>
<dbReference type="AlphaFoldDB" id="A0A150HDB3"/>
<feature type="transmembrane region" description="Helical" evidence="1">
    <location>
        <begin position="183"/>
        <end position="206"/>
    </location>
</feature>
<feature type="transmembrane region" description="Helical" evidence="1">
    <location>
        <begin position="128"/>
        <end position="151"/>
    </location>
</feature>
<dbReference type="PANTHER" id="PTHR40078">
    <property type="entry name" value="INTEGRAL MEMBRANE PROTEIN-RELATED"/>
    <property type="match status" value="1"/>
</dbReference>
<evidence type="ECO:0000313" key="2">
    <source>
        <dbReference type="EMBL" id="KXZ59788.1"/>
    </source>
</evidence>
<evidence type="ECO:0008006" key="4">
    <source>
        <dbReference type="Google" id="ProtNLM"/>
    </source>
</evidence>
<reference evidence="2 3" key="1">
    <citation type="submission" date="2016-01" db="EMBL/GenBank/DDBJ databases">
        <title>Use of Whole Genome Sequencing to ascertain that Brevibacterium massiliense (Roux, Raoult 2009) is a later heterotypic synonym of Brevibacterium ravenspurgense (Mages 2008).</title>
        <authorList>
            <person name="Bernier A.-M."/>
            <person name="Burdz T."/>
            <person name="Huynh C."/>
            <person name="Pachecho A.L."/>
            <person name="Wiebe D."/>
            <person name="Bonner C."/>
            <person name="Bernard K."/>
        </authorList>
    </citation>
    <scope>NUCLEOTIDE SEQUENCE [LARGE SCALE GENOMIC DNA]</scope>
    <source>
        <strain evidence="2 3">CCUG56047</strain>
    </source>
</reference>
<feature type="transmembrane region" description="Helical" evidence="1">
    <location>
        <begin position="74"/>
        <end position="94"/>
    </location>
</feature>